<dbReference type="EMBL" id="LT629770">
    <property type="protein sequence ID" value="SDS82150.1"/>
    <property type="molecule type" value="Genomic_DNA"/>
</dbReference>
<proteinExistence type="predicted"/>
<reference evidence="1 2" key="1">
    <citation type="submission" date="2016-10" db="EMBL/GenBank/DDBJ databases">
        <authorList>
            <person name="de Groot N.N."/>
        </authorList>
    </citation>
    <scope>NUCLEOTIDE SEQUENCE [LARGE SCALE GENOMIC DNA]</scope>
    <source>
        <strain evidence="1 2">DSM 15019</strain>
    </source>
</reference>
<organism evidence="1 2">
    <name type="scientific">Microbacterium paraoxydans</name>
    <dbReference type="NCBI Taxonomy" id="199592"/>
    <lineage>
        <taxon>Bacteria</taxon>
        <taxon>Bacillati</taxon>
        <taxon>Actinomycetota</taxon>
        <taxon>Actinomycetes</taxon>
        <taxon>Micrococcales</taxon>
        <taxon>Microbacteriaceae</taxon>
        <taxon>Microbacterium</taxon>
    </lineage>
</organism>
<evidence type="ECO:0000313" key="1">
    <source>
        <dbReference type="EMBL" id="SDS82150.1"/>
    </source>
</evidence>
<dbReference type="GeneID" id="36298624"/>
<name>A0A1H1VC18_9MICO</name>
<protein>
    <recommendedName>
        <fullName evidence="3">Asp23 family, cell envelope-related function</fullName>
    </recommendedName>
</protein>
<dbReference type="RefSeq" id="WP_060923628.1">
    <property type="nucleotide sequence ID" value="NZ_LT629770.1"/>
</dbReference>
<gene>
    <name evidence="1" type="ORF">SAMN04489809_2767</name>
</gene>
<evidence type="ECO:0008006" key="3">
    <source>
        <dbReference type="Google" id="ProtNLM"/>
    </source>
</evidence>
<accession>A0A1H1VC18</accession>
<evidence type="ECO:0000313" key="2">
    <source>
        <dbReference type="Proteomes" id="UP000182126"/>
    </source>
</evidence>
<dbReference type="Proteomes" id="UP000182126">
    <property type="component" value="Chromosome I"/>
</dbReference>
<dbReference type="AlphaFoldDB" id="A0A1H1VC18"/>
<sequence length="200" mass="21599">MTDHHEDDPLRRLGLEPADLDGHTIEELGDYLDAGRTPRNPAIEESPGCQLALDALERLRGLGTALMDEEAASAPPVDERWVDRILSGIAMDAQAGRRIPFASDDPDVDLAITEGAVRGLVRAAEEAVPGVLVGRCRLDGDVTEPGAPVRVAIDVSVRLGDPLRRVADRLRAEVEDQLRRHTDLRVAAIDVAITDVREGA</sequence>